<sequence length="71" mass="7935">MSVPSDGSYQGLGLDDFAKQKIELTTMELTAEREDANALQRLRDEIRLAKKGAAMLQNKAMIQNNVLAKRK</sequence>
<accession>A0A915MNK7</accession>
<dbReference type="Proteomes" id="UP000887561">
    <property type="component" value="Unplaced"/>
</dbReference>
<reference evidence="2" key="1">
    <citation type="submission" date="2022-11" db="UniProtKB">
        <authorList>
            <consortium name="WormBaseParasite"/>
        </authorList>
    </citation>
    <scope>IDENTIFICATION</scope>
</reference>
<protein>
    <submittedName>
        <fullName evidence="2">Uncharacterized protein</fullName>
    </submittedName>
</protein>
<organism evidence="1 2">
    <name type="scientific">Meloidogyne javanica</name>
    <name type="common">Root-knot nematode worm</name>
    <dbReference type="NCBI Taxonomy" id="6303"/>
    <lineage>
        <taxon>Eukaryota</taxon>
        <taxon>Metazoa</taxon>
        <taxon>Ecdysozoa</taxon>
        <taxon>Nematoda</taxon>
        <taxon>Chromadorea</taxon>
        <taxon>Rhabditida</taxon>
        <taxon>Tylenchina</taxon>
        <taxon>Tylenchomorpha</taxon>
        <taxon>Tylenchoidea</taxon>
        <taxon>Meloidogynidae</taxon>
        <taxon>Meloidogyninae</taxon>
        <taxon>Meloidogyne</taxon>
        <taxon>Meloidogyne incognita group</taxon>
    </lineage>
</organism>
<evidence type="ECO:0000313" key="2">
    <source>
        <dbReference type="WBParaSite" id="scaffold48443_cov421.g24821"/>
    </source>
</evidence>
<evidence type="ECO:0000313" key="1">
    <source>
        <dbReference type="Proteomes" id="UP000887561"/>
    </source>
</evidence>
<proteinExistence type="predicted"/>
<dbReference type="WBParaSite" id="scaffold48443_cov421.g24821">
    <property type="protein sequence ID" value="scaffold48443_cov421.g24821"/>
    <property type="gene ID" value="scaffold48443_cov421.g24821"/>
</dbReference>
<name>A0A915MNK7_MELJA</name>
<dbReference type="AlphaFoldDB" id="A0A915MNK7"/>
<keyword evidence="1" id="KW-1185">Reference proteome</keyword>